<keyword evidence="1" id="KW-1133">Transmembrane helix</keyword>
<dbReference type="RefSeq" id="WP_207672491.1">
    <property type="nucleotide sequence ID" value="NZ_JAFREM010000008.1"/>
</dbReference>
<keyword evidence="3" id="KW-1185">Reference proteome</keyword>
<keyword evidence="1" id="KW-0472">Membrane</keyword>
<evidence type="ECO:0008006" key="4">
    <source>
        <dbReference type="Google" id="ProtNLM"/>
    </source>
</evidence>
<keyword evidence="1" id="KW-0812">Transmembrane</keyword>
<feature type="transmembrane region" description="Helical" evidence="1">
    <location>
        <begin position="12"/>
        <end position="30"/>
    </location>
</feature>
<reference evidence="2 3" key="1">
    <citation type="submission" date="2021-03" db="EMBL/GenBank/DDBJ databases">
        <title>Enterococcal diversity collection.</title>
        <authorList>
            <person name="Gilmore M.S."/>
            <person name="Schwartzman J."/>
            <person name="Van Tyne D."/>
            <person name="Martin M."/>
            <person name="Earl A.M."/>
            <person name="Manson A.L."/>
            <person name="Straub T."/>
            <person name="Salamzade R."/>
            <person name="Saavedra J."/>
            <person name="Lebreton F."/>
            <person name="Prichula J."/>
            <person name="Schaufler K."/>
            <person name="Gaca A."/>
            <person name="Sgardioli B."/>
            <person name="Wagenaar J."/>
            <person name="Strong T."/>
        </authorList>
    </citation>
    <scope>NUCLEOTIDE SEQUENCE [LARGE SCALE GENOMIC DNA]</scope>
    <source>
        <strain evidence="2 3">669A</strain>
    </source>
</reference>
<accession>A0ABS3L7G3</accession>
<gene>
    <name evidence="2" type="ORF">JZO70_05235</name>
</gene>
<evidence type="ECO:0000313" key="2">
    <source>
        <dbReference type="EMBL" id="MBO1305552.1"/>
    </source>
</evidence>
<sequence>MKKIIVWNIRQIIQTLFILAFLVYWCTYAYEYGYAERISFWLFFPLSIVFFCWVLIGQITIIKVERNRLEVLTFFGLRKKDFDMRHITVRFGKRVKPHYKAVTMYPIDIIDNHTSKSTRINCDWGRSESFKEFWEEL</sequence>
<dbReference type="EMBL" id="JAFREM010000008">
    <property type="protein sequence ID" value="MBO1305552.1"/>
    <property type="molecule type" value="Genomic_DNA"/>
</dbReference>
<organism evidence="2 3">
    <name type="scientific">Candidatus Enterococcus moelleringii</name>
    <dbReference type="NCBI Taxonomy" id="2815325"/>
    <lineage>
        <taxon>Bacteria</taxon>
        <taxon>Bacillati</taxon>
        <taxon>Bacillota</taxon>
        <taxon>Bacilli</taxon>
        <taxon>Lactobacillales</taxon>
        <taxon>Enterococcaceae</taxon>
        <taxon>Enterococcus</taxon>
    </lineage>
</organism>
<evidence type="ECO:0000256" key="1">
    <source>
        <dbReference type="SAM" id="Phobius"/>
    </source>
</evidence>
<feature type="transmembrane region" description="Helical" evidence="1">
    <location>
        <begin position="42"/>
        <end position="62"/>
    </location>
</feature>
<dbReference type="Proteomes" id="UP000664601">
    <property type="component" value="Unassembled WGS sequence"/>
</dbReference>
<protein>
    <recommendedName>
        <fullName evidence="4">Pore-forming protein</fullName>
    </recommendedName>
</protein>
<evidence type="ECO:0000313" key="3">
    <source>
        <dbReference type="Proteomes" id="UP000664601"/>
    </source>
</evidence>
<proteinExistence type="predicted"/>
<comment type="caution">
    <text evidence="2">The sequence shown here is derived from an EMBL/GenBank/DDBJ whole genome shotgun (WGS) entry which is preliminary data.</text>
</comment>
<name>A0ABS3L7G3_9ENTE</name>